<protein>
    <submittedName>
        <fullName evidence="2">Uncharacterized protein</fullName>
    </submittedName>
</protein>
<evidence type="ECO:0000313" key="2">
    <source>
        <dbReference type="EMBL" id="MCJ2542624.1"/>
    </source>
</evidence>
<organism evidence="2 3">
    <name type="scientific">Thermostichus vulcanus str. 'Rupite'</name>
    <dbReference type="NCBI Taxonomy" id="2813851"/>
    <lineage>
        <taxon>Bacteria</taxon>
        <taxon>Bacillati</taxon>
        <taxon>Cyanobacteriota</taxon>
        <taxon>Cyanophyceae</taxon>
        <taxon>Thermostichales</taxon>
        <taxon>Thermostichaceae</taxon>
        <taxon>Thermostichus</taxon>
    </lineage>
</organism>
<comment type="caution">
    <text evidence="2">The sequence shown here is derived from an EMBL/GenBank/DDBJ whole genome shotgun (WGS) entry which is preliminary data.</text>
</comment>
<evidence type="ECO:0000313" key="3">
    <source>
        <dbReference type="Proteomes" id="UP000830835"/>
    </source>
</evidence>
<proteinExistence type="predicted"/>
<keyword evidence="3" id="KW-1185">Reference proteome</keyword>
<dbReference type="RefSeq" id="WP_244349899.1">
    <property type="nucleotide sequence ID" value="NZ_JAFIRA010000013.1"/>
</dbReference>
<reference evidence="2" key="1">
    <citation type="submission" date="2021-02" db="EMBL/GenBank/DDBJ databases">
        <title>The CRISPR/cas machinery reduction and long-range gene transfer in the hot spring cyanobacterium Synechococcus.</title>
        <authorList>
            <person name="Dvorak P."/>
            <person name="Jahodarova E."/>
            <person name="Hasler P."/>
            <person name="Poulickova A."/>
        </authorList>
    </citation>
    <scope>NUCLEOTIDE SEQUENCE</scope>
    <source>
        <strain evidence="2">Rupite</strain>
    </source>
</reference>
<dbReference type="Proteomes" id="UP000830835">
    <property type="component" value="Unassembled WGS sequence"/>
</dbReference>
<name>A0ABT0CA90_THEVL</name>
<accession>A0ABT0CA90</accession>
<dbReference type="EMBL" id="JAFIRA010000013">
    <property type="protein sequence ID" value="MCJ2542624.1"/>
    <property type="molecule type" value="Genomic_DNA"/>
</dbReference>
<feature type="compositionally biased region" description="Low complexity" evidence="1">
    <location>
        <begin position="38"/>
        <end position="48"/>
    </location>
</feature>
<evidence type="ECO:0000256" key="1">
    <source>
        <dbReference type="SAM" id="MobiDB-lite"/>
    </source>
</evidence>
<sequence length="100" mass="10330">MVLSLGLASLEGAQAQTSLTGINRASQMQINIGGRGGSTAPAATAGSEAEMDPSVPSPQMWAEWHIRANVCTGNLSTEELAALFPMVNQALVDTVCQRGS</sequence>
<feature type="region of interest" description="Disordered" evidence="1">
    <location>
        <begin position="31"/>
        <end position="57"/>
    </location>
</feature>
<gene>
    <name evidence="2" type="ORF">JX360_06845</name>
</gene>